<comment type="catalytic activity">
    <reaction evidence="10">
        <text>L-tyrosyl-[protein] + ATP = O-phospho-L-tyrosyl-[protein] + ADP + H(+)</text>
        <dbReference type="Rhea" id="RHEA:10596"/>
        <dbReference type="Rhea" id="RHEA-COMP:10136"/>
        <dbReference type="Rhea" id="RHEA-COMP:20101"/>
        <dbReference type="ChEBI" id="CHEBI:15378"/>
        <dbReference type="ChEBI" id="CHEBI:30616"/>
        <dbReference type="ChEBI" id="CHEBI:46858"/>
        <dbReference type="ChEBI" id="CHEBI:61978"/>
        <dbReference type="ChEBI" id="CHEBI:456216"/>
        <dbReference type="EC" id="2.7.12.1"/>
    </reaction>
</comment>
<feature type="compositionally biased region" description="Polar residues" evidence="12">
    <location>
        <begin position="180"/>
        <end position="191"/>
    </location>
</feature>
<evidence type="ECO:0000256" key="2">
    <source>
        <dbReference type="ARBA" id="ARBA00013203"/>
    </source>
</evidence>
<comment type="similarity">
    <text evidence="1">Belongs to the protein kinase superfamily. CMGC Ser/Thr protein kinase family. MNB/DYRK subfamily.</text>
</comment>
<dbReference type="PROSITE" id="PS50011">
    <property type="entry name" value="PROTEIN_KINASE_DOM"/>
    <property type="match status" value="1"/>
</dbReference>
<keyword evidence="7 11" id="KW-0067">ATP-binding</keyword>
<feature type="compositionally biased region" description="Low complexity" evidence="12">
    <location>
        <begin position="508"/>
        <end position="520"/>
    </location>
</feature>
<dbReference type="CDD" id="cd14210">
    <property type="entry name" value="PKc_DYRK"/>
    <property type="match status" value="1"/>
</dbReference>
<dbReference type="PROSITE" id="PS00107">
    <property type="entry name" value="PROTEIN_KINASE_ATP"/>
    <property type="match status" value="1"/>
</dbReference>
<evidence type="ECO:0000313" key="15">
    <source>
        <dbReference type="Proteomes" id="UP001479436"/>
    </source>
</evidence>
<feature type="binding site" evidence="11">
    <location>
        <position position="639"/>
    </location>
    <ligand>
        <name>ATP</name>
        <dbReference type="ChEBI" id="CHEBI:30616"/>
    </ligand>
</feature>
<feature type="compositionally biased region" description="Polar residues" evidence="12">
    <location>
        <begin position="135"/>
        <end position="158"/>
    </location>
</feature>
<comment type="catalytic activity">
    <reaction evidence="9">
        <text>L-threonyl-[protein] + ATP = O-phospho-L-threonyl-[protein] + ADP + H(+)</text>
        <dbReference type="Rhea" id="RHEA:46608"/>
        <dbReference type="Rhea" id="RHEA-COMP:11060"/>
        <dbReference type="Rhea" id="RHEA-COMP:11605"/>
        <dbReference type="ChEBI" id="CHEBI:15378"/>
        <dbReference type="ChEBI" id="CHEBI:30013"/>
        <dbReference type="ChEBI" id="CHEBI:30616"/>
        <dbReference type="ChEBI" id="CHEBI:61977"/>
        <dbReference type="ChEBI" id="CHEBI:456216"/>
        <dbReference type="EC" id="2.7.12.1"/>
    </reaction>
</comment>
<dbReference type="GO" id="GO:0004712">
    <property type="term" value="F:protein serine/threonine/tyrosine kinase activity"/>
    <property type="evidence" value="ECO:0007669"/>
    <property type="project" value="UniProtKB-EC"/>
</dbReference>
<dbReference type="Gene3D" id="1.10.510.10">
    <property type="entry name" value="Transferase(Phosphotransferase) domain 1"/>
    <property type="match status" value="1"/>
</dbReference>
<name>A0ABR2X3A4_9FUNG</name>
<evidence type="ECO:0000313" key="14">
    <source>
        <dbReference type="EMBL" id="KAK9768239.1"/>
    </source>
</evidence>
<dbReference type="InterPro" id="IPR008271">
    <property type="entry name" value="Ser/Thr_kinase_AS"/>
</dbReference>
<evidence type="ECO:0000256" key="3">
    <source>
        <dbReference type="ARBA" id="ARBA00022527"/>
    </source>
</evidence>
<evidence type="ECO:0000256" key="5">
    <source>
        <dbReference type="ARBA" id="ARBA00022741"/>
    </source>
</evidence>
<feature type="compositionally biased region" description="Polar residues" evidence="12">
    <location>
        <begin position="474"/>
        <end position="507"/>
    </location>
</feature>
<dbReference type="InterPro" id="IPR050494">
    <property type="entry name" value="Ser_Thr_dual-spec_kinase"/>
</dbReference>
<keyword evidence="5 11" id="KW-0547">Nucleotide-binding</keyword>
<feature type="compositionally biased region" description="Low complexity" evidence="12">
    <location>
        <begin position="164"/>
        <end position="179"/>
    </location>
</feature>
<feature type="region of interest" description="Disordered" evidence="12">
    <location>
        <begin position="222"/>
        <end position="446"/>
    </location>
</feature>
<dbReference type="Gene3D" id="3.30.200.20">
    <property type="entry name" value="Phosphorylase Kinase, domain 1"/>
    <property type="match status" value="1"/>
</dbReference>
<evidence type="ECO:0000256" key="6">
    <source>
        <dbReference type="ARBA" id="ARBA00022777"/>
    </source>
</evidence>
<dbReference type="PANTHER" id="PTHR24058:SF22">
    <property type="entry name" value="DUAL SPECIFICITY TYROSINE-PHOSPHORYLATION-REGULATED KINASE 4"/>
    <property type="match status" value="1"/>
</dbReference>
<dbReference type="EMBL" id="JASJQH010000027">
    <property type="protein sequence ID" value="KAK9768239.1"/>
    <property type="molecule type" value="Genomic_DNA"/>
</dbReference>
<feature type="compositionally biased region" description="Polar residues" evidence="12">
    <location>
        <begin position="951"/>
        <end position="1001"/>
    </location>
</feature>
<comment type="caution">
    <text evidence="14">The sequence shown here is derived from an EMBL/GenBank/DDBJ whole genome shotgun (WGS) entry which is preliminary data.</text>
</comment>
<organism evidence="14 15">
    <name type="scientific">Basidiobolus ranarum</name>
    <dbReference type="NCBI Taxonomy" id="34480"/>
    <lineage>
        <taxon>Eukaryota</taxon>
        <taxon>Fungi</taxon>
        <taxon>Fungi incertae sedis</taxon>
        <taxon>Zoopagomycota</taxon>
        <taxon>Entomophthoromycotina</taxon>
        <taxon>Basidiobolomycetes</taxon>
        <taxon>Basidiobolales</taxon>
        <taxon>Basidiobolaceae</taxon>
        <taxon>Basidiobolus</taxon>
    </lineage>
</organism>
<feature type="compositionally biased region" description="Polar residues" evidence="12">
    <location>
        <begin position="82"/>
        <end position="96"/>
    </location>
</feature>
<dbReference type="SUPFAM" id="SSF56112">
    <property type="entry name" value="Protein kinase-like (PK-like)"/>
    <property type="match status" value="1"/>
</dbReference>
<dbReference type="InterPro" id="IPR011009">
    <property type="entry name" value="Kinase-like_dom_sf"/>
</dbReference>
<dbReference type="InterPro" id="IPR042521">
    <property type="entry name" value="DYRK"/>
</dbReference>
<gene>
    <name evidence="14" type="primary">POM1_1</name>
    <name evidence="14" type="ORF">K7432_001262</name>
</gene>
<evidence type="ECO:0000256" key="12">
    <source>
        <dbReference type="SAM" id="MobiDB-lite"/>
    </source>
</evidence>
<dbReference type="PANTHER" id="PTHR24058">
    <property type="entry name" value="DUAL SPECIFICITY PROTEIN KINASE"/>
    <property type="match status" value="1"/>
</dbReference>
<evidence type="ECO:0000259" key="13">
    <source>
        <dbReference type="PROSITE" id="PS50011"/>
    </source>
</evidence>
<feature type="compositionally biased region" description="Low complexity" evidence="12">
    <location>
        <begin position="918"/>
        <end position="932"/>
    </location>
</feature>
<feature type="compositionally biased region" description="Polar residues" evidence="12">
    <location>
        <begin position="375"/>
        <end position="424"/>
    </location>
</feature>
<accession>A0ABR2X3A4</accession>
<proteinExistence type="inferred from homology"/>
<dbReference type="InterPro" id="IPR000719">
    <property type="entry name" value="Prot_kinase_dom"/>
</dbReference>
<feature type="compositionally biased region" description="Polar residues" evidence="12">
    <location>
        <begin position="280"/>
        <end position="336"/>
    </location>
</feature>
<feature type="region of interest" description="Disordered" evidence="12">
    <location>
        <begin position="470"/>
        <end position="526"/>
    </location>
</feature>
<keyword evidence="4 14" id="KW-0808">Transferase</keyword>
<dbReference type="Proteomes" id="UP001479436">
    <property type="component" value="Unassembled WGS sequence"/>
</dbReference>
<dbReference type="PROSITE" id="PS00108">
    <property type="entry name" value="PROTEIN_KINASE_ST"/>
    <property type="match status" value="1"/>
</dbReference>
<dbReference type="InterPro" id="IPR017441">
    <property type="entry name" value="Protein_kinase_ATP_BS"/>
</dbReference>
<evidence type="ECO:0000256" key="8">
    <source>
        <dbReference type="ARBA" id="ARBA00049003"/>
    </source>
</evidence>
<dbReference type="SMART" id="SM00220">
    <property type="entry name" value="S_TKc"/>
    <property type="match status" value="1"/>
</dbReference>
<dbReference type="Gene3D" id="3.30.10.30">
    <property type="entry name" value="DYRK"/>
    <property type="match status" value="1"/>
</dbReference>
<evidence type="ECO:0000256" key="4">
    <source>
        <dbReference type="ARBA" id="ARBA00022679"/>
    </source>
</evidence>
<dbReference type="GO" id="GO:0004674">
    <property type="term" value="F:protein serine/threonine kinase activity"/>
    <property type="evidence" value="ECO:0007669"/>
    <property type="project" value="UniProtKB-KW"/>
</dbReference>
<dbReference type="Pfam" id="PF00069">
    <property type="entry name" value="Pkinase"/>
    <property type="match status" value="1"/>
</dbReference>
<sequence length="1001" mass="110182">MRISPPQSSASAVLRNQKPFSPSDSGPNPSRRPLPVPPVQEKNISSDFSQMPPATRNPTKNSPHQLPKTPITKSKLDYRESPLTSTLGTESPQTIVPKSHEFPGNQRASLNSFKPSLNMPSPKTGRNSLFAAKSNIKSLSQQDNGGNRSVDSLASTTGGKLDDSSTSNSSRKSTSGTSTIDKSYSGSNLSIKTKASEPDFSQKIKSHGFGSPSVFTRLRANSHSQIDPKPTKSNTSRLHLNGKNVPPSENSPKSLGKEKTKPRLVVEGAEKVTRNIRKPSPNNGIGEQSKLQTPPKTTQYKGSTTAKSHSNSALSDGLTPPTSLLQAQYHTSSELKSTPRKSIGPNPPLGLNIARKNLTPKASPGTSPVRRTMESQKSNGTASGNATPIGHSSSPQAFSNNDTTTLSSKGSSLMQSKFRSTPNKAKTPKLSATKYDAPDSSLTAGDSLSNIETKSYLGLTNIKVPHKSVKGHSMISTPVKESSTKSSKTYPVHSNQSPTGRKSNNTASGTPNSSSRTSSGHDFLGKSLNHSMSEMEVANKAMDPLTVLKANAHKLSLYERGEILEYPHVYFYGDNIIKKAVKGDGSTNFGYDDERGDYQIVLHDHLIYRYEIVEILGKGSFGQVIKAYDHKTDEVVAIKIIRNKSRFHTQALIEVKILESIRKWDPDDTHNLVHMHDHFYFRNHLCIAFELLSINLYEFIKSNSFKGCSINLIRRFTIQIIRSLILLSKHRVIHCDLKPENILLKSTSKSAIKVIDLGSSCLETERVYTYIQSRFYRSPEVILGMPYSMAIDMWSLGCILGELYTGYPLFPGENEKEQLSCILEILGVPAQSLIDKCTRKSSFFESDGTPKTVINSKGKRRYPGTKILTQVLRCTDEPFLDFITRCLEWDPEKRIKPDEAMQHRWIVATNNDPRLVQPRATTPRTSSNPSTPQQARKVPSKNTKDFKYTSPHVTPCSSVTLSSRNQAESAGPNHPSSISKTNSSYTYDTARKQTSNTYAHT</sequence>
<feature type="region of interest" description="Disordered" evidence="12">
    <location>
        <begin position="908"/>
        <end position="1001"/>
    </location>
</feature>
<feature type="region of interest" description="Disordered" evidence="12">
    <location>
        <begin position="1"/>
        <end position="191"/>
    </location>
</feature>
<keyword evidence="6 14" id="KW-0418">Kinase</keyword>
<reference evidence="14 15" key="1">
    <citation type="submission" date="2023-04" db="EMBL/GenBank/DDBJ databases">
        <title>Genome of Basidiobolus ranarum AG-B5.</title>
        <authorList>
            <person name="Stajich J.E."/>
            <person name="Carter-House D."/>
            <person name="Gryganskyi A."/>
        </authorList>
    </citation>
    <scope>NUCLEOTIDE SEQUENCE [LARGE SCALE GENOMIC DNA]</scope>
    <source>
        <strain evidence="14 15">AG-B5</strain>
    </source>
</reference>
<protein>
    <recommendedName>
        <fullName evidence="2">dual-specificity kinase</fullName>
        <ecNumber evidence="2">2.7.12.1</ecNumber>
    </recommendedName>
</protein>
<feature type="compositionally biased region" description="Polar residues" evidence="12">
    <location>
        <begin position="222"/>
        <end position="238"/>
    </location>
</feature>
<dbReference type="EC" id="2.7.12.1" evidence="2"/>
<evidence type="ECO:0000256" key="7">
    <source>
        <dbReference type="ARBA" id="ARBA00022840"/>
    </source>
</evidence>
<evidence type="ECO:0000256" key="11">
    <source>
        <dbReference type="PROSITE-ProRule" id="PRU10141"/>
    </source>
</evidence>
<evidence type="ECO:0000256" key="10">
    <source>
        <dbReference type="ARBA" id="ARBA00051680"/>
    </source>
</evidence>
<keyword evidence="3 14" id="KW-0723">Serine/threonine-protein kinase</keyword>
<feature type="compositionally biased region" description="Polar residues" evidence="12">
    <location>
        <begin position="106"/>
        <end position="127"/>
    </location>
</feature>
<feature type="domain" description="Protein kinase" evidence="13">
    <location>
        <begin position="610"/>
        <end position="906"/>
    </location>
</feature>
<feature type="compositionally biased region" description="Polar residues" evidence="12">
    <location>
        <begin position="1"/>
        <end position="11"/>
    </location>
</feature>
<comment type="catalytic activity">
    <reaction evidence="8">
        <text>L-seryl-[protein] + ATP = O-phospho-L-seryl-[protein] + ADP + H(+)</text>
        <dbReference type="Rhea" id="RHEA:17989"/>
        <dbReference type="Rhea" id="RHEA-COMP:9863"/>
        <dbReference type="Rhea" id="RHEA-COMP:11604"/>
        <dbReference type="ChEBI" id="CHEBI:15378"/>
        <dbReference type="ChEBI" id="CHEBI:29999"/>
        <dbReference type="ChEBI" id="CHEBI:30616"/>
        <dbReference type="ChEBI" id="CHEBI:83421"/>
        <dbReference type="ChEBI" id="CHEBI:456216"/>
        <dbReference type="EC" id="2.7.12.1"/>
    </reaction>
</comment>
<evidence type="ECO:0000256" key="1">
    <source>
        <dbReference type="ARBA" id="ARBA00008867"/>
    </source>
</evidence>
<evidence type="ECO:0000256" key="9">
    <source>
        <dbReference type="ARBA" id="ARBA00049308"/>
    </source>
</evidence>
<keyword evidence="15" id="KW-1185">Reference proteome</keyword>